<evidence type="ECO:0000256" key="1">
    <source>
        <dbReference type="ARBA" id="ARBA00004651"/>
    </source>
</evidence>
<evidence type="ECO:0000256" key="4">
    <source>
        <dbReference type="ARBA" id="ARBA00022692"/>
    </source>
</evidence>
<dbReference type="InterPro" id="IPR050445">
    <property type="entry name" value="Bact_polysacc_biosynth/exp"/>
</dbReference>
<keyword evidence="8" id="KW-0472">Membrane</keyword>
<evidence type="ECO:0000256" key="8">
    <source>
        <dbReference type="ARBA" id="ARBA00023136"/>
    </source>
</evidence>
<keyword evidence="4" id="KW-0812">Transmembrane</keyword>
<evidence type="ECO:0000256" key="3">
    <source>
        <dbReference type="ARBA" id="ARBA00022475"/>
    </source>
</evidence>
<accession>A0A4Y3KE91</accession>
<dbReference type="GO" id="GO:0005886">
    <property type="term" value="C:plasma membrane"/>
    <property type="evidence" value="ECO:0007669"/>
    <property type="project" value="UniProtKB-SubCell"/>
</dbReference>
<keyword evidence="6" id="KW-0067">ATP-binding</keyword>
<comment type="subcellular location">
    <subcellularLocation>
        <location evidence="1">Cell membrane</location>
        <topology evidence="1">Multi-pass membrane protein</topology>
    </subcellularLocation>
</comment>
<dbReference type="InterPro" id="IPR003856">
    <property type="entry name" value="LPS_length_determ_N"/>
</dbReference>
<comment type="similarity">
    <text evidence="2">Belongs to the CpsC/CapA family.</text>
</comment>
<dbReference type="Proteomes" id="UP000315842">
    <property type="component" value="Unassembled WGS sequence"/>
</dbReference>
<organism evidence="11 12">
    <name type="scientific">Cellulomonas uda</name>
    <dbReference type="NCBI Taxonomy" id="1714"/>
    <lineage>
        <taxon>Bacteria</taxon>
        <taxon>Bacillati</taxon>
        <taxon>Actinomycetota</taxon>
        <taxon>Actinomycetes</taxon>
        <taxon>Micrococcales</taxon>
        <taxon>Cellulomonadaceae</taxon>
        <taxon>Cellulomonas</taxon>
    </lineage>
</organism>
<feature type="region of interest" description="Disordered" evidence="9">
    <location>
        <begin position="440"/>
        <end position="568"/>
    </location>
</feature>
<dbReference type="Pfam" id="PF02706">
    <property type="entry name" value="Wzz"/>
    <property type="match status" value="1"/>
</dbReference>
<dbReference type="AlphaFoldDB" id="A0A4Y3KE91"/>
<dbReference type="InterPro" id="IPR027417">
    <property type="entry name" value="P-loop_NTPase"/>
</dbReference>
<dbReference type="InterPro" id="IPR005702">
    <property type="entry name" value="Wzc-like_C"/>
</dbReference>
<dbReference type="PANTHER" id="PTHR32309">
    <property type="entry name" value="TYROSINE-PROTEIN KINASE"/>
    <property type="match status" value="1"/>
</dbReference>
<keyword evidence="7" id="KW-1133">Transmembrane helix</keyword>
<dbReference type="NCBIfam" id="TIGR01007">
    <property type="entry name" value="eps_fam"/>
    <property type="match status" value="1"/>
</dbReference>
<keyword evidence="3" id="KW-1003">Cell membrane</keyword>
<evidence type="ECO:0000256" key="9">
    <source>
        <dbReference type="SAM" id="MobiDB-lite"/>
    </source>
</evidence>
<protein>
    <submittedName>
        <fullName evidence="11">Capsular exopolysaccharide biosynthesis protein</fullName>
    </submittedName>
</protein>
<dbReference type="CDD" id="cd05387">
    <property type="entry name" value="BY-kinase"/>
    <property type="match status" value="1"/>
</dbReference>
<comment type="caution">
    <text evidence="11">The sequence shown here is derived from an EMBL/GenBank/DDBJ whole genome shotgun (WGS) entry which is preliminary data.</text>
</comment>
<dbReference type="InterPro" id="IPR033756">
    <property type="entry name" value="YlxH/NBP35"/>
</dbReference>
<dbReference type="Gene3D" id="3.40.50.300">
    <property type="entry name" value="P-loop containing nucleotide triphosphate hydrolases"/>
    <property type="match status" value="1"/>
</dbReference>
<dbReference type="SUPFAM" id="SSF52540">
    <property type="entry name" value="P-loop containing nucleoside triphosphate hydrolases"/>
    <property type="match status" value="1"/>
</dbReference>
<evidence type="ECO:0000256" key="2">
    <source>
        <dbReference type="ARBA" id="ARBA00006683"/>
    </source>
</evidence>
<evidence type="ECO:0000256" key="7">
    <source>
        <dbReference type="ARBA" id="ARBA00022989"/>
    </source>
</evidence>
<evidence type="ECO:0000259" key="10">
    <source>
        <dbReference type="Pfam" id="PF02706"/>
    </source>
</evidence>
<keyword evidence="5" id="KW-0547">Nucleotide-binding</keyword>
<dbReference type="GO" id="GO:0004713">
    <property type="term" value="F:protein tyrosine kinase activity"/>
    <property type="evidence" value="ECO:0007669"/>
    <property type="project" value="TreeGrafter"/>
</dbReference>
<gene>
    <name evidence="11" type="ORF">CUD01_16840</name>
</gene>
<dbReference type="GO" id="GO:0005524">
    <property type="term" value="F:ATP binding"/>
    <property type="evidence" value="ECO:0007669"/>
    <property type="project" value="UniProtKB-KW"/>
</dbReference>
<keyword evidence="12" id="KW-1185">Reference proteome</keyword>
<dbReference type="Pfam" id="PF10609">
    <property type="entry name" value="ParA"/>
    <property type="match status" value="1"/>
</dbReference>
<proteinExistence type="inferred from homology"/>
<dbReference type="EMBL" id="BJLP01000025">
    <property type="protein sequence ID" value="GEA81240.1"/>
    <property type="molecule type" value="Genomic_DNA"/>
</dbReference>
<sequence>MSMRELVMAARKHWVLVLLPVLVLGGAIGYLSMKTPPSYRSSATVYVTLSSSGSATDLNQGANYTQAQMLSFAQLATMPIVLEPAIEELGLGISPKQLAERVSASTPSGTSLLTVSVAGSSPQATAEAANAVAAELTTVIQALAPVSESGRGTITATIVKDAVPPAYPFSPNTKRNVMAAVFAGLLLGIVAAYLRQALDTRVRTARDVDAVIGVPVLGSVRPVKRAAGFSFAGFEGVGDAQGEEFRRIRTNLQMIGRVGTPKVFAVSSAVSGEGKSYTALRIAASFAAAGDRVLLIDADLRRPSIATALGIEGAAGLTECLVGRATFDEVAQVVGDALTVLASGAVPPNPSELLASREFEEILVRGRERFDVVVVDAPPLLPVADAVVISRIVLGIVLVVDVSRVRRAQIQRAVETVRLGGGRVVGAVLNRAKVSADESAYYAQAPRSRRGRRARSGPPTGLPDLTVRPLSRARPQDAAELRAVAGPVPTQHADERAGGRVDERDGERADERDGGRADEPVDERADGPRSGRDDGPERATEEPELLRGDEPRHDEAESAPAHAPTGGA</sequence>
<dbReference type="RefSeq" id="WP_166772147.1">
    <property type="nucleotide sequence ID" value="NZ_BJLP01000025.1"/>
</dbReference>
<evidence type="ECO:0000256" key="5">
    <source>
        <dbReference type="ARBA" id="ARBA00022741"/>
    </source>
</evidence>
<evidence type="ECO:0000256" key="6">
    <source>
        <dbReference type="ARBA" id="ARBA00022840"/>
    </source>
</evidence>
<evidence type="ECO:0000313" key="12">
    <source>
        <dbReference type="Proteomes" id="UP000315842"/>
    </source>
</evidence>
<dbReference type="PANTHER" id="PTHR32309:SF13">
    <property type="entry name" value="FERRIC ENTEROBACTIN TRANSPORT PROTEIN FEPE"/>
    <property type="match status" value="1"/>
</dbReference>
<feature type="domain" description="Polysaccharide chain length determinant N-terminal" evidence="10">
    <location>
        <begin position="3"/>
        <end position="88"/>
    </location>
</feature>
<name>A0A4Y3KE91_CELUD</name>
<evidence type="ECO:0000313" key="11">
    <source>
        <dbReference type="EMBL" id="GEA81240.1"/>
    </source>
</evidence>
<reference evidence="11 12" key="1">
    <citation type="submission" date="2019-06" db="EMBL/GenBank/DDBJ databases">
        <title>Whole genome shotgun sequence of Cellulomonas uda NBRC 3747.</title>
        <authorList>
            <person name="Hosoyama A."/>
            <person name="Uohara A."/>
            <person name="Ohji S."/>
            <person name="Ichikawa N."/>
        </authorList>
    </citation>
    <scope>NUCLEOTIDE SEQUENCE [LARGE SCALE GENOMIC DNA]</scope>
    <source>
        <strain evidence="11 12">NBRC 3747</strain>
    </source>
</reference>
<feature type="compositionally biased region" description="Basic and acidic residues" evidence="9">
    <location>
        <begin position="492"/>
        <end position="556"/>
    </location>
</feature>